<keyword evidence="2" id="KW-1185">Reference proteome</keyword>
<accession>A0AAW1MYU2</accession>
<dbReference type="Proteomes" id="UP001458880">
    <property type="component" value="Unassembled WGS sequence"/>
</dbReference>
<proteinExistence type="predicted"/>
<evidence type="ECO:0000313" key="2">
    <source>
        <dbReference type="Proteomes" id="UP001458880"/>
    </source>
</evidence>
<dbReference type="AlphaFoldDB" id="A0AAW1MYU2"/>
<name>A0AAW1MYU2_POPJA</name>
<dbReference type="EMBL" id="JASPKY010000027">
    <property type="protein sequence ID" value="KAK9751502.1"/>
    <property type="molecule type" value="Genomic_DNA"/>
</dbReference>
<protein>
    <submittedName>
        <fullName evidence="1">Uncharacterized protein</fullName>
    </submittedName>
</protein>
<sequence length="421" mass="48591">MVLAEENSDFIEREDLRELSLVLAEENSDFIEREDLRELSCELDIEIAAMESKDEKTVVVSIYRSPNGNFTTFLIQLNRMLEILDDQSSRVTGHGESCIDNIFTNLERDSSNTETLNLHISDHYAQRLAYRREEPAEPKNMKKTFLKRNLNDENINELNLELQSYLWNRILKNMSAKTMAETFFRMLLQSLDRHIVRKKRSNDNISPEIKNIKNRLDALATIATVTKDPSAYEIYKNCKEDYKKTYDAEIRQYYARKIYDASDPQKAIWNVIKTLSGRASSTDRKKTKLTATEFNNHFVHGLRSPSKTLTATEFNNHFVHGLRSPSKTVQHPENACSLLAKMKISNSRSIYLEPTTRSEILMEIVEHVQEALDGRYSRGEGKENRGALVYLTLFEKNTGKEARSNSVLLLAVKEKQQLTCS</sequence>
<evidence type="ECO:0000313" key="1">
    <source>
        <dbReference type="EMBL" id="KAK9751502.1"/>
    </source>
</evidence>
<reference evidence="1 2" key="1">
    <citation type="journal article" date="2024" name="BMC Genomics">
        <title>De novo assembly and annotation of Popillia japonica's genome with initial clues to its potential as an invasive pest.</title>
        <authorList>
            <person name="Cucini C."/>
            <person name="Boschi S."/>
            <person name="Funari R."/>
            <person name="Cardaioli E."/>
            <person name="Iannotti N."/>
            <person name="Marturano G."/>
            <person name="Paoli F."/>
            <person name="Bruttini M."/>
            <person name="Carapelli A."/>
            <person name="Frati F."/>
            <person name="Nardi F."/>
        </authorList>
    </citation>
    <scope>NUCLEOTIDE SEQUENCE [LARGE SCALE GENOMIC DNA]</scope>
    <source>
        <strain evidence="1">DMR45628</strain>
    </source>
</reference>
<gene>
    <name evidence="1" type="ORF">QE152_g4959</name>
</gene>
<organism evidence="1 2">
    <name type="scientific">Popillia japonica</name>
    <name type="common">Japanese beetle</name>
    <dbReference type="NCBI Taxonomy" id="7064"/>
    <lineage>
        <taxon>Eukaryota</taxon>
        <taxon>Metazoa</taxon>
        <taxon>Ecdysozoa</taxon>
        <taxon>Arthropoda</taxon>
        <taxon>Hexapoda</taxon>
        <taxon>Insecta</taxon>
        <taxon>Pterygota</taxon>
        <taxon>Neoptera</taxon>
        <taxon>Endopterygota</taxon>
        <taxon>Coleoptera</taxon>
        <taxon>Polyphaga</taxon>
        <taxon>Scarabaeiformia</taxon>
        <taxon>Scarabaeidae</taxon>
        <taxon>Rutelinae</taxon>
        <taxon>Popillia</taxon>
    </lineage>
</organism>
<comment type="caution">
    <text evidence="1">The sequence shown here is derived from an EMBL/GenBank/DDBJ whole genome shotgun (WGS) entry which is preliminary data.</text>
</comment>